<dbReference type="AlphaFoldDB" id="A0A0F7SHY4"/>
<evidence type="ECO:0000256" key="1">
    <source>
        <dbReference type="SAM" id="Phobius"/>
    </source>
</evidence>
<feature type="transmembrane region" description="Helical" evidence="1">
    <location>
        <begin position="34"/>
        <end position="53"/>
    </location>
</feature>
<keyword evidence="1" id="KW-1133">Transmembrane helix</keyword>
<dbReference type="EMBL" id="LN483165">
    <property type="protein sequence ID" value="CDZ96632.1"/>
    <property type="molecule type" value="Genomic_DNA"/>
</dbReference>
<proteinExistence type="predicted"/>
<keyword evidence="1" id="KW-0472">Membrane</keyword>
<accession>A0A0F7SHY4</accession>
<sequence length="115" mass="12821">MPFCLPISSHFHVLTSSPPSSLVASPSLSHPGCVLLVVLQIFVCSISSSFPFLKLSFVYIYIYQTSYIHVIPATSHIKLSSFSHLCAFLHSHKTLCLLFTFLPPSLRRYHSILGI</sequence>
<protein>
    <submittedName>
        <fullName evidence="2">Uncharacterized protein</fullName>
    </submittedName>
</protein>
<name>A0A0F7SHY4_PHARH</name>
<reference evidence="2" key="1">
    <citation type="submission" date="2014-08" db="EMBL/GenBank/DDBJ databases">
        <authorList>
            <person name="Sharma Rahul"/>
            <person name="Thines Marco"/>
        </authorList>
    </citation>
    <scope>NUCLEOTIDE SEQUENCE</scope>
</reference>
<organism evidence="2">
    <name type="scientific">Phaffia rhodozyma</name>
    <name type="common">Yeast</name>
    <name type="synonym">Xanthophyllomyces dendrorhous</name>
    <dbReference type="NCBI Taxonomy" id="264483"/>
    <lineage>
        <taxon>Eukaryota</taxon>
        <taxon>Fungi</taxon>
        <taxon>Dikarya</taxon>
        <taxon>Basidiomycota</taxon>
        <taxon>Agaricomycotina</taxon>
        <taxon>Tremellomycetes</taxon>
        <taxon>Cystofilobasidiales</taxon>
        <taxon>Mrakiaceae</taxon>
        <taxon>Phaffia</taxon>
    </lineage>
</organism>
<keyword evidence="1" id="KW-0812">Transmembrane</keyword>
<evidence type="ECO:0000313" key="2">
    <source>
        <dbReference type="EMBL" id="CDZ96632.1"/>
    </source>
</evidence>